<evidence type="ECO:0000313" key="9">
    <source>
        <dbReference type="EMBL" id="MDX8526951.1"/>
    </source>
</evidence>
<feature type="transmembrane region" description="Helical" evidence="8">
    <location>
        <begin position="133"/>
        <end position="153"/>
    </location>
</feature>
<evidence type="ECO:0000256" key="6">
    <source>
        <dbReference type="ARBA" id="ARBA00023136"/>
    </source>
</evidence>
<keyword evidence="5 8" id="KW-1133">Transmembrane helix</keyword>
<reference evidence="9 10" key="1">
    <citation type="submission" date="2023-08" db="EMBL/GenBank/DDBJ databases">
        <title>Implementing the SeqCode for naming new Mesorhizobium species isolated from Vachellia karroo root nodules.</title>
        <authorList>
            <person name="Van Lill M."/>
        </authorList>
    </citation>
    <scope>NUCLEOTIDE SEQUENCE [LARGE SCALE GENOMIC DNA]</scope>
    <source>
        <strain evidence="9 10">MSK 1335</strain>
    </source>
</reference>
<keyword evidence="10" id="KW-1185">Reference proteome</keyword>
<organism evidence="9 10">
    <name type="scientific">Mesorhizobium montanum</name>
    <dbReference type="NCBI Taxonomy" id="3072323"/>
    <lineage>
        <taxon>Bacteria</taxon>
        <taxon>Pseudomonadati</taxon>
        <taxon>Pseudomonadota</taxon>
        <taxon>Alphaproteobacteria</taxon>
        <taxon>Hyphomicrobiales</taxon>
        <taxon>Phyllobacteriaceae</taxon>
        <taxon>Mesorhizobium</taxon>
    </lineage>
</organism>
<comment type="similarity">
    <text evidence="2">Belongs to the DoxX family.</text>
</comment>
<dbReference type="PANTHER" id="PTHR33452:SF1">
    <property type="entry name" value="INNER MEMBRANE PROTEIN YPHA-RELATED"/>
    <property type="match status" value="1"/>
</dbReference>
<dbReference type="PANTHER" id="PTHR33452">
    <property type="entry name" value="OXIDOREDUCTASE CATD-RELATED"/>
    <property type="match status" value="1"/>
</dbReference>
<comment type="subcellular location">
    <subcellularLocation>
        <location evidence="1">Cell membrane</location>
        <topology evidence="1">Multi-pass membrane protein</topology>
    </subcellularLocation>
</comment>
<gene>
    <name evidence="9" type="ORF">RFM68_20830</name>
</gene>
<dbReference type="Pfam" id="PF07681">
    <property type="entry name" value="DoxX"/>
    <property type="match status" value="1"/>
</dbReference>
<keyword evidence="3" id="KW-1003">Cell membrane</keyword>
<evidence type="ECO:0000256" key="4">
    <source>
        <dbReference type="ARBA" id="ARBA00022692"/>
    </source>
</evidence>
<feature type="compositionally biased region" description="Basic and acidic residues" evidence="7">
    <location>
        <begin position="189"/>
        <end position="198"/>
    </location>
</feature>
<evidence type="ECO:0000256" key="2">
    <source>
        <dbReference type="ARBA" id="ARBA00006679"/>
    </source>
</evidence>
<evidence type="ECO:0000313" key="10">
    <source>
        <dbReference type="Proteomes" id="UP001276840"/>
    </source>
</evidence>
<dbReference type="InterPro" id="IPR051907">
    <property type="entry name" value="DoxX-like_oxidoreductase"/>
</dbReference>
<protein>
    <submittedName>
        <fullName evidence="9">DoxX family protein</fullName>
    </submittedName>
</protein>
<dbReference type="RefSeq" id="WP_320234887.1">
    <property type="nucleotide sequence ID" value="NZ_JAVIJF010000015.1"/>
</dbReference>
<feature type="region of interest" description="Disordered" evidence="7">
    <location>
        <begin position="171"/>
        <end position="206"/>
    </location>
</feature>
<sequence>MQRSGLLSKVTFLSAPRALADWAPLPIRLIVGFGFVAHGYAKVSRGPETFGVVLDTLGVPLPQLLAWLTTLVELVGGAAVLAGAFIPLVSVPMAIVLLAALFTVHARYGFFSVKFVEVNANGIKFGSVGYEIVLLYLAGLLMLVIGGPGRLSFDTWSIELKGLLRLAPQREGRGWPPGPTRRRRKRLDRPHEPTRQAPDRPFGLSA</sequence>
<dbReference type="EMBL" id="JAVIJF010000015">
    <property type="protein sequence ID" value="MDX8526951.1"/>
    <property type="molecule type" value="Genomic_DNA"/>
</dbReference>
<evidence type="ECO:0000256" key="5">
    <source>
        <dbReference type="ARBA" id="ARBA00022989"/>
    </source>
</evidence>
<feature type="transmembrane region" description="Helical" evidence="8">
    <location>
        <begin position="93"/>
        <end position="113"/>
    </location>
</feature>
<evidence type="ECO:0000256" key="8">
    <source>
        <dbReference type="SAM" id="Phobius"/>
    </source>
</evidence>
<proteinExistence type="inferred from homology"/>
<evidence type="ECO:0000256" key="7">
    <source>
        <dbReference type="SAM" id="MobiDB-lite"/>
    </source>
</evidence>
<accession>A0ABU4ZNJ4</accession>
<keyword evidence="4 8" id="KW-0812">Transmembrane</keyword>
<comment type="caution">
    <text evidence="9">The sequence shown here is derived from an EMBL/GenBank/DDBJ whole genome shotgun (WGS) entry which is preliminary data.</text>
</comment>
<name>A0ABU4ZNJ4_9HYPH</name>
<evidence type="ECO:0000256" key="3">
    <source>
        <dbReference type="ARBA" id="ARBA00022475"/>
    </source>
</evidence>
<keyword evidence="6 8" id="KW-0472">Membrane</keyword>
<dbReference type="InterPro" id="IPR032808">
    <property type="entry name" value="DoxX"/>
</dbReference>
<dbReference type="Proteomes" id="UP001276840">
    <property type="component" value="Unassembled WGS sequence"/>
</dbReference>
<evidence type="ECO:0000256" key="1">
    <source>
        <dbReference type="ARBA" id="ARBA00004651"/>
    </source>
</evidence>